<dbReference type="PANTHER" id="PTHR33525">
    <property type="match status" value="1"/>
</dbReference>
<dbReference type="PANTHER" id="PTHR33525:SF4">
    <property type="entry name" value="CYCLIC DI-GMP PHOSPHODIESTERASE CDGJ"/>
    <property type="match status" value="1"/>
</dbReference>
<evidence type="ECO:0000313" key="2">
    <source>
        <dbReference type="EMBL" id="MDC2890552.1"/>
    </source>
</evidence>
<keyword evidence="3" id="KW-1185">Reference proteome</keyword>
<name>A0ABT5FH88_9GAMM</name>
<sequence>MLSEKIALTRLGVYADRKQLGTARELLHIEEKALERKVKQQATETEFKEYVNEYFHEALFEYLDVYSNDKNYLFSQILTIDPNIPDVLDACVKRATTATQLDTLISKVTFLTRDILKMVNNPPFRAENSNKAHVDKIGLAVRYIGVDNVRFALLSYIGKNWLPHSTEPYNDFKEKFWQYSIATANCARTLAKYYKIDESVAFLLGLLHGIGMSMSLRLYLRAFDTVRVIQMKALTKANRKDIVKLVDTLTLDNSFVSEALRRFTPTVSHHVIERLGLKFAPILPTMEELRENVPFKQSSPMTRLLKQSQTFVQYKMLQKSRLIELDDAKVFLTQANINNDIITILNKVDLLKIDIRPQE</sequence>
<gene>
    <name evidence="2" type="ORF">PN838_19630</name>
</gene>
<reference evidence="2 3" key="1">
    <citation type="submission" date="2023-01" db="EMBL/GenBank/DDBJ databases">
        <title>Psychrosphaera sp. nov., isolated from marine algae.</title>
        <authorList>
            <person name="Bayburt H."/>
            <person name="Choi B.J."/>
            <person name="Kim J.M."/>
            <person name="Choi D.G."/>
            <person name="Jeon C.O."/>
        </authorList>
    </citation>
    <scope>NUCLEOTIDE SEQUENCE [LARGE SCALE GENOMIC DNA]</scope>
    <source>
        <strain evidence="2 3">G1-22</strain>
    </source>
</reference>
<dbReference type="PROSITE" id="PS51833">
    <property type="entry name" value="HDOD"/>
    <property type="match status" value="1"/>
</dbReference>
<evidence type="ECO:0000259" key="1">
    <source>
        <dbReference type="PROSITE" id="PS51833"/>
    </source>
</evidence>
<comment type="caution">
    <text evidence="2">The sequence shown here is derived from an EMBL/GenBank/DDBJ whole genome shotgun (WGS) entry which is preliminary data.</text>
</comment>
<protein>
    <submittedName>
        <fullName evidence="2">HDOD domain-containing protein</fullName>
    </submittedName>
</protein>
<dbReference type="InterPro" id="IPR052340">
    <property type="entry name" value="RNase_Y/CdgJ"/>
</dbReference>
<accession>A0ABT5FH88</accession>
<dbReference type="SUPFAM" id="SSF109604">
    <property type="entry name" value="HD-domain/PDEase-like"/>
    <property type="match status" value="1"/>
</dbReference>
<evidence type="ECO:0000313" key="3">
    <source>
        <dbReference type="Proteomes" id="UP001528411"/>
    </source>
</evidence>
<dbReference type="Gene3D" id="1.10.3210.10">
    <property type="entry name" value="Hypothetical protein af1432"/>
    <property type="match status" value="1"/>
</dbReference>
<dbReference type="Pfam" id="PF08668">
    <property type="entry name" value="HDOD"/>
    <property type="match status" value="1"/>
</dbReference>
<dbReference type="RefSeq" id="WP_272181719.1">
    <property type="nucleotide sequence ID" value="NZ_JAQOMS010000002.1"/>
</dbReference>
<dbReference type="EMBL" id="JAQOMS010000002">
    <property type="protein sequence ID" value="MDC2890552.1"/>
    <property type="molecule type" value="Genomic_DNA"/>
</dbReference>
<feature type="domain" description="HDOD" evidence="1">
    <location>
        <begin position="77"/>
        <end position="281"/>
    </location>
</feature>
<proteinExistence type="predicted"/>
<dbReference type="InterPro" id="IPR013976">
    <property type="entry name" value="HDOD"/>
</dbReference>
<organism evidence="2 3">
    <name type="scientific">Psychrosphaera algicola</name>
    <dbReference type="NCBI Taxonomy" id="3023714"/>
    <lineage>
        <taxon>Bacteria</taxon>
        <taxon>Pseudomonadati</taxon>
        <taxon>Pseudomonadota</taxon>
        <taxon>Gammaproteobacteria</taxon>
        <taxon>Alteromonadales</taxon>
        <taxon>Pseudoalteromonadaceae</taxon>
        <taxon>Psychrosphaera</taxon>
    </lineage>
</organism>
<dbReference type="Proteomes" id="UP001528411">
    <property type="component" value="Unassembled WGS sequence"/>
</dbReference>